<evidence type="ECO:0008006" key="4">
    <source>
        <dbReference type="Google" id="ProtNLM"/>
    </source>
</evidence>
<dbReference type="AlphaFoldDB" id="A0A1G1WBD9"/>
<keyword evidence="1" id="KW-0812">Transmembrane</keyword>
<proteinExistence type="predicted"/>
<dbReference type="InterPro" id="IPR012902">
    <property type="entry name" value="N_methyl_site"/>
</dbReference>
<dbReference type="Pfam" id="PF07963">
    <property type="entry name" value="N_methyl"/>
    <property type="match status" value="1"/>
</dbReference>
<comment type="caution">
    <text evidence="2">The sequence shown here is derived from an EMBL/GenBank/DDBJ whole genome shotgun (WGS) entry which is preliminary data.</text>
</comment>
<evidence type="ECO:0000313" key="2">
    <source>
        <dbReference type="EMBL" id="OGY24840.1"/>
    </source>
</evidence>
<evidence type="ECO:0000256" key="1">
    <source>
        <dbReference type="SAM" id="Phobius"/>
    </source>
</evidence>
<dbReference type="STRING" id="1802595.A2134_01585"/>
<keyword evidence="1" id="KW-1133">Transmembrane helix</keyword>
<keyword evidence="1" id="KW-0472">Membrane</keyword>
<sequence length="166" mass="17998">MQRLKMINLNQKGLTLVEIIIYFTLLSIILVIITDLLIKVTESSLESTSKSAVETEGEIIIKRISYDIHRAESIAIPVNPGNVSPNLELVINGTNIKYSLIGSSITIDDGAADPITSNLVKATLLSFEKVGSVASPTIKISFTLQATKNTKQGAQVKNFETVVALR</sequence>
<gene>
    <name evidence="2" type="ORF">A2134_01585</name>
</gene>
<reference evidence="2 3" key="1">
    <citation type="journal article" date="2016" name="Nat. Commun.">
        <title>Thousands of microbial genomes shed light on interconnected biogeochemical processes in an aquifer system.</title>
        <authorList>
            <person name="Anantharaman K."/>
            <person name="Brown C.T."/>
            <person name="Hug L.A."/>
            <person name="Sharon I."/>
            <person name="Castelle C.J."/>
            <person name="Probst A.J."/>
            <person name="Thomas B.C."/>
            <person name="Singh A."/>
            <person name="Wilkins M.J."/>
            <person name="Karaoz U."/>
            <person name="Brodie E.L."/>
            <person name="Williams K.H."/>
            <person name="Hubbard S.S."/>
            <person name="Banfield J.F."/>
        </authorList>
    </citation>
    <scope>NUCLEOTIDE SEQUENCE [LARGE SCALE GENOMIC DNA]</scope>
</reference>
<name>A0A1G1WBD9_9BACT</name>
<feature type="transmembrane region" description="Helical" evidence="1">
    <location>
        <begin position="20"/>
        <end position="38"/>
    </location>
</feature>
<dbReference type="Proteomes" id="UP000178162">
    <property type="component" value="Unassembled WGS sequence"/>
</dbReference>
<protein>
    <recommendedName>
        <fullName evidence="4">Prepilin-type N-terminal cleavage/methylation domain-containing protein</fullName>
    </recommendedName>
</protein>
<organism evidence="2 3">
    <name type="scientific">Candidatus Woykebacteria bacterium RBG_16_39_9b</name>
    <dbReference type="NCBI Taxonomy" id="1802595"/>
    <lineage>
        <taxon>Bacteria</taxon>
        <taxon>Candidatus Woykeibacteriota</taxon>
    </lineage>
</organism>
<accession>A0A1G1WBD9</accession>
<evidence type="ECO:0000313" key="3">
    <source>
        <dbReference type="Proteomes" id="UP000178162"/>
    </source>
</evidence>
<dbReference type="EMBL" id="MHCR01000031">
    <property type="protein sequence ID" value="OGY24840.1"/>
    <property type="molecule type" value="Genomic_DNA"/>
</dbReference>